<dbReference type="AlphaFoldDB" id="A0AAN9N0V1"/>
<accession>A0AAN9N0V1</accession>
<sequence>MRRWAKILGASAKQSSPCISDYKQQEARAKQPELFHELPVVIHSFELEEILGPIQAGCSRRTTSGAPNSIQQGHKTPCNPMQITSVRLKFKFKSHNIKWALSLVVGALSRMLHEPYSNLMLYNFDFLP</sequence>
<reference evidence="1 2" key="1">
    <citation type="submission" date="2024-01" db="EMBL/GenBank/DDBJ databases">
        <title>The genomes of 5 underutilized Papilionoideae crops provide insights into root nodulation and disease resistanc.</title>
        <authorList>
            <person name="Jiang F."/>
        </authorList>
    </citation>
    <scope>NUCLEOTIDE SEQUENCE [LARGE SCALE GENOMIC DNA]</scope>
    <source>
        <strain evidence="1">LVBAO_FW01</strain>
        <tissue evidence="1">Leaves</tissue>
    </source>
</reference>
<dbReference type="EMBL" id="JAYMYQ010000001">
    <property type="protein sequence ID" value="KAK7361629.1"/>
    <property type="molecule type" value="Genomic_DNA"/>
</dbReference>
<comment type="caution">
    <text evidence="1">The sequence shown here is derived from an EMBL/GenBank/DDBJ whole genome shotgun (WGS) entry which is preliminary data.</text>
</comment>
<organism evidence="1 2">
    <name type="scientific">Canavalia gladiata</name>
    <name type="common">Sword bean</name>
    <name type="synonym">Dolichos gladiatus</name>
    <dbReference type="NCBI Taxonomy" id="3824"/>
    <lineage>
        <taxon>Eukaryota</taxon>
        <taxon>Viridiplantae</taxon>
        <taxon>Streptophyta</taxon>
        <taxon>Embryophyta</taxon>
        <taxon>Tracheophyta</taxon>
        <taxon>Spermatophyta</taxon>
        <taxon>Magnoliopsida</taxon>
        <taxon>eudicotyledons</taxon>
        <taxon>Gunneridae</taxon>
        <taxon>Pentapetalae</taxon>
        <taxon>rosids</taxon>
        <taxon>fabids</taxon>
        <taxon>Fabales</taxon>
        <taxon>Fabaceae</taxon>
        <taxon>Papilionoideae</taxon>
        <taxon>50 kb inversion clade</taxon>
        <taxon>NPAAA clade</taxon>
        <taxon>indigoferoid/millettioid clade</taxon>
        <taxon>Phaseoleae</taxon>
        <taxon>Canavalia</taxon>
    </lineage>
</organism>
<proteinExistence type="predicted"/>
<name>A0AAN9N0V1_CANGL</name>
<evidence type="ECO:0000313" key="1">
    <source>
        <dbReference type="EMBL" id="KAK7361629.1"/>
    </source>
</evidence>
<evidence type="ECO:0000313" key="2">
    <source>
        <dbReference type="Proteomes" id="UP001367508"/>
    </source>
</evidence>
<gene>
    <name evidence="1" type="ORF">VNO77_03700</name>
</gene>
<protein>
    <submittedName>
        <fullName evidence="1">Uncharacterized protein</fullName>
    </submittedName>
</protein>
<dbReference type="Proteomes" id="UP001367508">
    <property type="component" value="Unassembled WGS sequence"/>
</dbReference>
<keyword evidence="2" id="KW-1185">Reference proteome</keyword>